<dbReference type="InterPro" id="IPR001182">
    <property type="entry name" value="FtsW/RodA"/>
</dbReference>
<evidence type="ECO:0000256" key="10">
    <source>
        <dbReference type="ARBA" id="ARBA00033270"/>
    </source>
</evidence>
<dbReference type="GO" id="GO:0015648">
    <property type="term" value="F:lipid-linked peptidoglycan transporter activity"/>
    <property type="evidence" value="ECO:0007669"/>
    <property type="project" value="TreeGrafter"/>
</dbReference>
<evidence type="ECO:0000313" key="18">
    <source>
        <dbReference type="Proteomes" id="UP000228687"/>
    </source>
</evidence>
<evidence type="ECO:0000256" key="4">
    <source>
        <dbReference type="ARBA" id="ARBA00022692"/>
    </source>
</evidence>
<evidence type="ECO:0000256" key="2">
    <source>
        <dbReference type="ARBA" id="ARBA00022676"/>
    </source>
</evidence>
<evidence type="ECO:0000256" key="9">
    <source>
        <dbReference type="ARBA" id="ARBA00032370"/>
    </source>
</evidence>
<name>A0A2H0YXG1_9BACT</name>
<dbReference type="PANTHER" id="PTHR30474:SF2">
    <property type="entry name" value="PEPTIDOGLYCAN GLYCOSYLTRANSFERASE FTSW-RELATED"/>
    <property type="match status" value="1"/>
</dbReference>
<evidence type="ECO:0000256" key="16">
    <source>
        <dbReference type="SAM" id="Phobius"/>
    </source>
</evidence>
<comment type="caution">
    <text evidence="17">The sequence shown here is derived from an EMBL/GenBank/DDBJ whole genome shotgun (WGS) entry which is preliminary data.</text>
</comment>
<keyword evidence="4 16" id="KW-0812">Transmembrane</keyword>
<evidence type="ECO:0000256" key="15">
    <source>
        <dbReference type="ARBA" id="ARBA00049902"/>
    </source>
</evidence>
<dbReference type="GO" id="GO:0005886">
    <property type="term" value="C:plasma membrane"/>
    <property type="evidence" value="ECO:0007669"/>
    <property type="project" value="TreeGrafter"/>
</dbReference>
<evidence type="ECO:0000256" key="12">
    <source>
        <dbReference type="ARBA" id="ARBA00041185"/>
    </source>
</evidence>
<feature type="transmembrane region" description="Helical" evidence="16">
    <location>
        <begin position="113"/>
        <end position="130"/>
    </location>
</feature>
<feature type="transmembrane region" description="Helical" evidence="16">
    <location>
        <begin position="44"/>
        <end position="61"/>
    </location>
</feature>
<organism evidence="17 18">
    <name type="scientific">Candidatus Kaiserbacteria bacterium CG08_land_8_20_14_0_20_50_21</name>
    <dbReference type="NCBI Taxonomy" id="1974604"/>
    <lineage>
        <taxon>Bacteria</taxon>
        <taxon>Candidatus Kaiseribacteriota</taxon>
    </lineage>
</organism>
<evidence type="ECO:0000256" key="14">
    <source>
        <dbReference type="ARBA" id="ARBA00044770"/>
    </source>
</evidence>
<accession>A0A2H0YXG1</accession>
<dbReference type="GO" id="GO:0032153">
    <property type="term" value="C:cell division site"/>
    <property type="evidence" value="ECO:0007669"/>
    <property type="project" value="TreeGrafter"/>
</dbReference>
<feature type="transmembrane region" description="Helical" evidence="16">
    <location>
        <begin position="305"/>
        <end position="332"/>
    </location>
</feature>
<comment type="similarity">
    <text evidence="11">Belongs to the SEDS family. FtsW subfamily.</text>
</comment>
<dbReference type="EC" id="2.4.99.28" evidence="14"/>
<dbReference type="Proteomes" id="UP000228687">
    <property type="component" value="Unassembled WGS sequence"/>
</dbReference>
<keyword evidence="3" id="KW-0808">Transferase</keyword>
<dbReference type="GO" id="GO:0009252">
    <property type="term" value="P:peptidoglycan biosynthetic process"/>
    <property type="evidence" value="ECO:0007669"/>
    <property type="project" value="UniProtKB-KW"/>
</dbReference>
<dbReference type="GO" id="GO:0008955">
    <property type="term" value="F:peptidoglycan glycosyltransferase activity"/>
    <property type="evidence" value="ECO:0007669"/>
    <property type="project" value="UniProtKB-EC"/>
</dbReference>
<evidence type="ECO:0000256" key="3">
    <source>
        <dbReference type="ARBA" id="ARBA00022679"/>
    </source>
</evidence>
<dbReference type="AlphaFoldDB" id="A0A2H0YXG1"/>
<evidence type="ECO:0000256" key="5">
    <source>
        <dbReference type="ARBA" id="ARBA00022960"/>
    </source>
</evidence>
<dbReference type="GO" id="GO:0008360">
    <property type="term" value="P:regulation of cell shape"/>
    <property type="evidence" value="ECO:0007669"/>
    <property type="project" value="UniProtKB-KW"/>
</dbReference>
<dbReference type="EMBL" id="PEXT01000061">
    <property type="protein sequence ID" value="PIS43126.1"/>
    <property type="molecule type" value="Genomic_DNA"/>
</dbReference>
<keyword evidence="5" id="KW-0133">Cell shape</keyword>
<proteinExistence type="inferred from homology"/>
<dbReference type="Pfam" id="PF01098">
    <property type="entry name" value="FTSW_RODA_SPOVE"/>
    <property type="match status" value="1"/>
</dbReference>
<evidence type="ECO:0000256" key="11">
    <source>
        <dbReference type="ARBA" id="ARBA00038053"/>
    </source>
</evidence>
<gene>
    <name evidence="17" type="ORF">COT23_02990</name>
</gene>
<sequence length="366" mass="39214">MKFISGDRMFLMLMFSIALAGLAIFSSAALGLLARESSSVSRDILLQAGFGFGIGLLAFLLARTVPLAWIKRFAPYIYALTILFSLLVFVPGLGFHSGGATRWIDFGFMTMQPAEFLKIGFILVLAWWLASRVRQLAHPKNGLFPFIAFLILPSLILLAQPNTSTTLLILATGAVMYFVAGAPRRDFGILTLGSILVFGIVILVRPYALERVKTFLNPSANSLGSGYQIQQSLIAIGSGGLWGRGFGQSVGKFNYLPMPDGDSVFAVFAEETGFVGAAILLLFFIGFAARGIVIAGNSRDLFGGLIAFGFSFIIILQAFINIGSMLGIIPLTGLPLPFISHGGTALVAVFLMCGLILNVAAHRNSL</sequence>
<feature type="transmembrane region" description="Helical" evidence="16">
    <location>
        <begin position="73"/>
        <end position="93"/>
    </location>
</feature>
<feature type="transmembrane region" description="Helical" evidence="16">
    <location>
        <begin position="273"/>
        <end position="293"/>
    </location>
</feature>
<comment type="subcellular location">
    <subcellularLocation>
        <location evidence="1">Membrane</location>
        <topology evidence="1">Multi-pass membrane protein</topology>
    </subcellularLocation>
</comment>
<keyword evidence="6" id="KW-0573">Peptidoglycan synthesis</keyword>
<feature type="transmembrane region" description="Helical" evidence="16">
    <location>
        <begin position="189"/>
        <end position="208"/>
    </location>
</feature>
<evidence type="ECO:0000256" key="1">
    <source>
        <dbReference type="ARBA" id="ARBA00004141"/>
    </source>
</evidence>
<feature type="transmembrane region" description="Helical" evidence="16">
    <location>
        <begin position="142"/>
        <end position="159"/>
    </location>
</feature>
<keyword evidence="7 16" id="KW-1133">Transmembrane helix</keyword>
<reference evidence="18" key="1">
    <citation type="submission" date="2017-09" db="EMBL/GenBank/DDBJ databases">
        <title>Depth-based differentiation of microbial function through sediment-hosted aquifers and enrichment of novel symbionts in the deep terrestrial subsurface.</title>
        <authorList>
            <person name="Probst A.J."/>
            <person name="Ladd B."/>
            <person name="Jarett J.K."/>
            <person name="Geller-Mcgrath D.E."/>
            <person name="Sieber C.M.K."/>
            <person name="Emerson J.B."/>
            <person name="Anantharaman K."/>
            <person name="Thomas B.C."/>
            <person name="Malmstrom R."/>
            <person name="Stieglmeier M."/>
            <person name="Klingl A."/>
            <person name="Woyke T."/>
            <person name="Ryan C.M."/>
            <person name="Banfield J.F."/>
        </authorList>
    </citation>
    <scope>NUCLEOTIDE SEQUENCE [LARGE SCALE GENOMIC DNA]</scope>
</reference>
<dbReference type="PANTHER" id="PTHR30474">
    <property type="entry name" value="CELL CYCLE PROTEIN"/>
    <property type="match status" value="1"/>
</dbReference>
<evidence type="ECO:0000256" key="6">
    <source>
        <dbReference type="ARBA" id="ARBA00022984"/>
    </source>
</evidence>
<dbReference type="GO" id="GO:0051301">
    <property type="term" value="P:cell division"/>
    <property type="evidence" value="ECO:0007669"/>
    <property type="project" value="InterPro"/>
</dbReference>
<protein>
    <recommendedName>
        <fullName evidence="12">Probable peptidoglycan glycosyltransferase FtsW</fullName>
        <ecNumber evidence="14">2.4.99.28</ecNumber>
    </recommendedName>
    <alternativeName>
        <fullName evidence="13">Cell division protein FtsW</fullName>
    </alternativeName>
    <alternativeName>
        <fullName evidence="10">Cell wall polymerase</fullName>
    </alternativeName>
    <alternativeName>
        <fullName evidence="9">Peptidoglycan polymerase</fullName>
    </alternativeName>
</protein>
<keyword evidence="2" id="KW-0328">Glycosyltransferase</keyword>
<evidence type="ECO:0000256" key="8">
    <source>
        <dbReference type="ARBA" id="ARBA00023136"/>
    </source>
</evidence>
<comment type="catalytic activity">
    <reaction evidence="15">
        <text>[GlcNAc-(1-&gt;4)-Mur2Ac(oyl-L-Ala-gamma-D-Glu-L-Lys-D-Ala-D-Ala)](n)-di-trans,octa-cis-undecaprenyl diphosphate + beta-D-GlcNAc-(1-&gt;4)-Mur2Ac(oyl-L-Ala-gamma-D-Glu-L-Lys-D-Ala-D-Ala)-di-trans,octa-cis-undecaprenyl diphosphate = [GlcNAc-(1-&gt;4)-Mur2Ac(oyl-L-Ala-gamma-D-Glu-L-Lys-D-Ala-D-Ala)](n+1)-di-trans,octa-cis-undecaprenyl diphosphate + di-trans,octa-cis-undecaprenyl diphosphate + H(+)</text>
        <dbReference type="Rhea" id="RHEA:23708"/>
        <dbReference type="Rhea" id="RHEA-COMP:9602"/>
        <dbReference type="Rhea" id="RHEA-COMP:9603"/>
        <dbReference type="ChEBI" id="CHEBI:15378"/>
        <dbReference type="ChEBI" id="CHEBI:58405"/>
        <dbReference type="ChEBI" id="CHEBI:60033"/>
        <dbReference type="ChEBI" id="CHEBI:78435"/>
        <dbReference type="EC" id="2.4.99.28"/>
    </reaction>
</comment>
<keyword evidence="8 16" id="KW-0472">Membrane</keyword>
<evidence type="ECO:0000256" key="7">
    <source>
        <dbReference type="ARBA" id="ARBA00022989"/>
    </source>
</evidence>
<feature type="transmembrane region" description="Helical" evidence="16">
    <location>
        <begin position="165"/>
        <end position="182"/>
    </location>
</feature>
<evidence type="ECO:0000313" key="17">
    <source>
        <dbReference type="EMBL" id="PIS43126.1"/>
    </source>
</evidence>
<evidence type="ECO:0000256" key="13">
    <source>
        <dbReference type="ARBA" id="ARBA00041418"/>
    </source>
</evidence>
<feature type="transmembrane region" description="Helical" evidence="16">
    <location>
        <begin position="338"/>
        <end position="361"/>
    </location>
</feature>